<dbReference type="EMBL" id="KV427642">
    <property type="protein sequence ID" value="KZT03677.1"/>
    <property type="molecule type" value="Genomic_DNA"/>
</dbReference>
<organism evidence="1 2">
    <name type="scientific">Laetiporus sulphureus 93-53</name>
    <dbReference type="NCBI Taxonomy" id="1314785"/>
    <lineage>
        <taxon>Eukaryota</taxon>
        <taxon>Fungi</taxon>
        <taxon>Dikarya</taxon>
        <taxon>Basidiomycota</taxon>
        <taxon>Agaricomycotina</taxon>
        <taxon>Agaricomycetes</taxon>
        <taxon>Polyporales</taxon>
        <taxon>Laetiporus</taxon>
    </lineage>
</organism>
<keyword evidence="2" id="KW-1185">Reference proteome</keyword>
<sequence length="76" mass="8538">MSVAFDSVSLLSEGVGLQCSNYGVWNVDVVHKDGWKHWHTQLELVTITKFIEVHGMSLKHVNRNVDAVVHSLLHTS</sequence>
<protein>
    <submittedName>
        <fullName evidence="1">Uncharacterized protein</fullName>
    </submittedName>
</protein>
<evidence type="ECO:0000313" key="2">
    <source>
        <dbReference type="Proteomes" id="UP000076871"/>
    </source>
</evidence>
<dbReference type="RefSeq" id="XP_040761417.1">
    <property type="nucleotide sequence ID" value="XM_040909548.1"/>
</dbReference>
<accession>A0A165CXJ9</accession>
<reference evidence="1 2" key="1">
    <citation type="journal article" date="2016" name="Mol. Biol. Evol.">
        <title>Comparative Genomics of Early-Diverging Mushroom-Forming Fungi Provides Insights into the Origins of Lignocellulose Decay Capabilities.</title>
        <authorList>
            <person name="Nagy L.G."/>
            <person name="Riley R."/>
            <person name="Tritt A."/>
            <person name="Adam C."/>
            <person name="Daum C."/>
            <person name="Floudas D."/>
            <person name="Sun H."/>
            <person name="Yadav J.S."/>
            <person name="Pangilinan J."/>
            <person name="Larsson K.H."/>
            <person name="Matsuura K."/>
            <person name="Barry K."/>
            <person name="Labutti K."/>
            <person name="Kuo R."/>
            <person name="Ohm R.A."/>
            <person name="Bhattacharya S.S."/>
            <person name="Shirouzu T."/>
            <person name="Yoshinaga Y."/>
            <person name="Martin F.M."/>
            <person name="Grigoriev I.V."/>
            <person name="Hibbett D.S."/>
        </authorList>
    </citation>
    <scope>NUCLEOTIDE SEQUENCE [LARGE SCALE GENOMIC DNA]</scope>
    <source>
        <strain evidence="1 2">93-53</strain>
    </source>
</reference>
<dbReference type="GeneID" id="63826577"/>
<evidence type="ECO:0000313" key="1">
    <source>
        <dbReference type="EMBL" id="KZT03677.1"/>
    </source>
</evidence>
<gene>
    <name evidence="1" type="ORF">LAESUDRAFT_728965</name>
</gene>
<proteinExistence type="predicted"/>
<dbReference type="Proteomes" id="UP000076871">
    <property type="component" value="Unassembled WGS sequence"/>
</dbReference>
<dbReference type="InParanoid" id="A0A165CXJ9"/>
<name>A0A165CXJ9_9APHY</name>
<dbReference type="AlphaFoldDB" id="A0A165CXJ9"/>